<evidence type="ECO:0000313" key="2">
    <source>
        <dbReference type="Proteomes" id="UP000027946"/>
    </source>
</evidence>
<keyword evidence="2" id="KW-1185">Reference proteome</keyword>
<evidence type="ECO:0000313" key="1">
    <source>
        <dbReference type="EMBL" id="KDR95930.1"/>
    </source>
</evidence>
<dbReference type="STRING" id="1121324.CLIT_8c00990"/>
<dbReference type="SUPFAM" id="SSF140500">
    <property type="entry name" value="BAS1536-like"/>
    <property type="match status" value="1"/>
</dbReference>
<dbReference type="InterPro" id="IPR037208">
    <property type="entry name" value="Spo0E-like_sf"/>
</dbReference>
<comment type="caution">
    <text evidence="1">The sequence shown here is derived from an EMBL/GenBank/DDBJ whole genome shotgun (WGS) entry which is preliminary data.</text>
</comment>
<organism evidence="1 2">
    <name type="scientific">Peptoclostridium litorale DSM 5388</name>
    <dbReference type="NCBI Taxonomy" id="1121324"/>
    <lineage>
        <taxon>Bacteria</taxon>
        <taxon>Bacillati</taxon>
        <taxon>Bacillota</taxon>
        <taxon>Clostridia</taxon>
        <taxon>Peptostreptococcales</taxon>
        <taxon>Peptoclostridiaceae</taxon>
        <taxon>Peptoclostridium</taxon>
    </lineage>
</organism>
<dbReference type="GO" id="GO:0043937">
    <property type="term" value="P:regulation of sporulation"/>
    <property type="evidence" value="ECO:0007669"/>
    <property type="project" value="InterPro"/>
</dbReference>
<dbReference type="RefSeq" id="WP_159434297.1">
    <property type="nucleotide sequence ID" value="NZ_FSRH01000008.1"/>
</dbReference>
<gene>
    <name evidence="1" type="ORF">CLIT_8c00990</name>
</gene>
<dbReference type="AlphaFoldDB" id="A0A069RIF5"/>
<reference evidence="1 2" key="1">
    <citation type="submission" date="2014-03" db="EMBL/GenBank/DDBJ databases">
        <title>Genome sequence of Clostridium litorale W6, DSM 5388.</title>
        <authorList>
            <person name="Poehlein A."/>
            <person name="Jagirdar A."/>
            <person name="Khonsari B."/>
            <person name="Chibani C.M."/>
            <person name="Gutierrez Gutierrez D.A."/>
            <person name="Davydova E."/>
            <person name="Alghaithi H.S."/>
            <person name="Nair K.P."/>
            <person name="Dhamotharan K."/>
            <person name="Chandran L."/>
            <person name="G W."/>
            <person name="Daniel R."/>
        </authorList>
    </citation>
    <scope>NUCLEOTIDE SEQUENCE [LARGE SCALE GENOMIC DNA]</scope>
    <source>
        <strain evidence="1 2">W6</strain>
    </source>
</reference>
<accession>A0A069RIF5</accession>
<proteinExistence type="predicted"/>
<name>A0A069RIF5_PEPLI</name>
<protein>
    <submittedName>
        <fullName evidence="1">Uncharacterized protein</fullName>
    </submittedName>
</protein>
<dbReference type="EMBL" id="JJMM01000008">
    <property type="protein sequence ID" value="KDR95930.1"/>
    <property type="molecule type" value="Genomic_DNA"/>
</dbReference>
<dbReference type="Proteomes" id="UP000027946">
    <property type="component" value="Unassembled WGS sequence"/>
</dbReference>
<sequence>MDLDARLMRAQKKLDSIVGIFGLGHEKTMRQSKAVDRLIVLKMQNEMKLKAAGGR</sequence>